<dbReference type="GO" id="GO:0046983">
    <property type="term" value="F:protein dimerization activity"/>
    <property type="evidence" value="ECO:0007669"/>
    <property type="project" value="InterPro"/>
</dbReference>
<evidence type="ECO:0000256" key="6">
    <source>
        <dbReference type="ARBA" id="ARBA00022777"/>
    </source>
</evidence>
<keyword evidence="7" id="KW-0067">ATP-binding</keyword>
<dbReference type="Proteomes" id="UP000326178">
    <property type="component" value="Chromosome"/>
</dbReference>
<keyword evidence="8" id="KW-0902">Two-component regulatory system</keyword>
<evidence type="ECO:0000259" key="10">
    <source>
        <dbReference type="Pfam" id="PF07730"/>
    </source>
</evidence>
<keyword evidence="4" id="KW-0808">Transferase</keyword>
<gene>
    <name evidence="11" type="ORF">CP967_07195</name>
</gene>
<dbReference type="PANTHER" id="PTHR24421:SF10">
    <property type="entry name" value="NITRATE_NITRITE SENSOR PROTEIN NARQ"/>
    <property type="match status" value="1"/>
</dbReference>
<dbReference type="GO" id="GO:0000155">
    <property type="term" value="F:phosphorelay sensor kinase activity"/>
    <property type="evidence" value="ECO:0007669"/>
    <property type="project" value="InterPro"/>
</dbReference>
<dbReference type="KEGG" id="snk:CP967_07195"/>
<dbReference type="PANTHER" id="PTHR24421">
    <property type="entry name" value="NITRATE/NITRITE SENSOR PROTEIN NARX-RELATED"/>
    <property type="match status" value="1"/>
</dbReference>
<feature type="transmembrane region" description="Helical" evidence="9">
    <location>
        <begin position="21"/>
        <end position="41"/>
    </location>
</feature>
<dbReference type="InterPro" id="IPR050482">
    <property type="entry name" value="Sensor_HK_TwoCompSys"/>
</dbReference>
<dbReference type="InterPro" id="IPR011712">
    <property type="entry name" value="Sig_transdc_His_kin_sub3_dim/P"/>
</dbReference>
<accession>A0A5J6F893</accession>
<evidence type="ECO:0000313" key="12">
    <source>
        <dbReference type="Proteomes" id="UP000326178"/>
    </source>
</evidence>
<dbReference type="GO" id="GO:0005524">
    <property type="term" value="F:ATP binding"/>
    <property type="evidence" value="ECO:0007669"/>
    <property type="project" value="UniProtKB-KW"/>
</dbReference>
<sequence>MAATPASGLAVLARGRTYTRALHLLTGAAVGPVCTLVYPGFPESLARTLLLSALVPVPLLLLLGMLPGVRRAEGIQARLLLVPRDENEISLARADSFTERRRTGVWLVVRMWWGLLFAGLLAQLLSLTGTVAAAPAAGGVHRAMGLEIQGGREHIWYLVFVPPLLLLVAVVVVGAGEVQLMLAARLLGPSPAERLADAERRAEDLLARNRLAGELHDSLGHALTASVLQAGAARELIDVDRDFVVRALTAIEETGRRALEDLERTLGYLKGEEDGPVRAARPTLEDIGPLLEASRAAGVAVTCRAAASFEEVPGVVAREAYRIIQESLTNAMKHAPGSAVDIGLDITGGRLEISVANTLVEEAGRVPGTGKGLRGLRERAALLGGRATAGAESGRWTVSASLPLRLGS</sequence>
<dbReference type="EC" id="2.7.13.3" evidence="2"/>
<evidence type="ECO:0000256" key="1">
    <source>
        <dbReference type="ARBA" id="ARBA00000085"/>
    </source>
</evidence>
<keyword evidence="12" id="KW-1185">Reference proteome</keyword>
<dbReference type="OrthoDB" id="227596at2"/>
<keyword evidence="9" id="KW-1133">Transmembrane helix</keyword>
<evidence type="ECO:0000313" key="11">
    <source>
        <dbReference type="EMBL" id="QEU71774.1"/>
    </source>
</evidence>
<evidence type="ECO:0000256" key="3">
    <source>
        <dbReference type="ARBA" id="ARBA00022553"/>
    </source>
</evidence>
<dbReference type="Gene3D" id="3.30.565.10">
    <property type="entry name" value="Histidine kinase-like ATPase, C-terminal domain"/>
    <property type="match status" value="1"/>
</dbReference>
<keyword evidence="5" id="KW-0547">Nucleotide-binding</keyword>
<protein>
    <recommendedName>
        <fullName evidence="2">histidine kinase</fullName>
        <ecNumber evidence="2">2.7.13.3</ecNumber>
    </recommendedName>
</protein>
<feature type="transmembrane region" description="Helical" evidence="9">
    <location>
        <begin position="111"/>
        <end position="134"/>
    </location>
</feature>
<keyword evidence="9" id="KW-0812">Transmembrane</keyword>
<proteinExistence type="predicted"/>
<dbReference type="Pfam" id="PF07730">
    <property type="entry name" value="HisKA_3"/>
    <property type="match status" value="1"/>
</dbReference>
<feature type="transmembrane region" description="Helical" evidence="9">
    <location>
        <begin position="154"/>
        <end position="175"/>
    </location>
</feature>
<comment type="catalytic activity">
    <reaction evidence="1">
        <text>ATP + protein L-histidine = ADP + protein N-phospho-L-histidine.</text>
        <dbReference type="EC" id="2.7.13.3"/>
    </reaction>
</comment>
<dbReference type="Gene3D" id="1.20.5.1930">
    <property type="match status" value="1"/>
</dbReference>
<evidence type="ECO:0000256" key="9">
    <source>
        <dbReference type="SAM" id="Phobius"/>
    </source>
</evidence>
<dbReference type="InterPro" id="IPR036890">
    <property type="entry name" value="HATPase_C_sf"/>
</dbReference>
<organism evidence="11 12">
    <name type="scientific">Streptomyces nitrosporeus</name>
    <dbReference type="NCBI Taxonomy" id="28894"/>
    <lineage>
        <taxon>Bacteria</taxon>
        <taxon>Bacillati</taxon>
        <taxon>Actinomycetota</taxon>
        <taxon>Actinomycetes</taxon>
        <taxon>Kitasatosporales</taxon>
        <taxon>Streptomycetaceae</taxon>
        <taxon>Streptomyces</taxon>
    </lineage>
</organism>
<evidence type="ECO:0000256" key="4">
    <source>
        <dbReference type="ARBA" id="ARBA00022679"/>
    </source>
</evidence>
<dbReference type="EMBL" id="CP023702">
    <property type="protein sequence ID" value="QEU71774.1"/>
    <property type="molecule type" value="Genomic_DNA"/>
</dbReference>
<evidence type="ECO:0000256" key="5">
    <source>
        <dbReference type="ARBA" id="ARBA00022741"/>
    </source>
</evidence>
<dbReference type="RefSeq" id="WP_150487143.1">
    <property type="nucleotide sequence ID" value="NZ_BMUV01000005.1"/>
</dbReference>
<dbReference type="SUPFAM" id="SSF55874">
    <property type="entry name" value="ATPase domain of HSP90 chaperone/DNA topoisomerase II/histidine kinase"/>
    <property type="match status" value="1"/>
</dbReference>
<keyword evidence="6 11" id="KW-0418">Kinase</keyword>
<evidence type="ECO:0000256" key="7">
    <source>
        <dbReference type="ARBA" id="ARBA00022840"/>
    </source>
</evidence>
<keyword evidence="9" id="KW-0472">Membrane</keyword>
<dbReference type="CDD" id="cd16917">
    <property type="entry name" value="HATPase_UhpB-NarQ-NarX-like"/>
    <property type="match status" value="1"/>
</dbReference>
<name>A0A5J6F893_9ACTN</name>
<feature type="transmembrane region" description="Helical" evidence="9">
    <location>
        <begin position="47"/>
        <end position="69"/>
    </location>
</feature>
<feature type="domain" description="Signal transduction histidine kinase subgroup 3 dimerisation and phosphoacceptor" evidence="10">
    <location>
        <begin position="208"/>
        <end position="270"/>
    </location>
</feature>
<dbReference type="GO" id="GO:0016020">
    <property type="term" value="C:membrane"/>
    <property type="evidence" value="ECO:0007669"/>
    <property type="project" value="InterPro"/>
</dbReference>
<keyword evidence="3" id="KW-0597">Phosphoprotein</keyword>
<dbReference type="AlphaFoldDB" id="A0A5J6F893"/>
<reference evidence="11 12" key="1">
    <citation type="submission" date="2017-09" db="EMBL/GenBank/DDBJ databases">
        <authorList>
            <person name="Lee N."/>
            <person name="Cho B.-K."/>
        </authorList>
    </citation>
    <scope>NUCLEOTIDE SEQUENCE [LARGE SCALE GENOMIC DNA]</scope>
    <source>
        <strain evidence="11 12">ATCC 12769</strain>
    </source>
</reference>
<evidence type="ECO:0000256" key="2">
    <source>
        <dbReference type="ARBA" id="ARBA00012438"/>
    </source>
</evidence>
<evidence type="ECO:0000256" key="8">
    <source>
        <dbReference type="ARBA" id="ARBA00023012"/>
    </source>
</evidence>